<dbReference type="Pfam" id="PF00171">
    <property type="entry name" value="Aldedh"/>
    <property type="match status" value="1"/>
</dbReference>
<dbReference type="InterPro" id="IPR000965">
    <property type="entry name" value="GPR_dom"/>
</dbReference>
<dbReference type="Gene3D" id="3.40.309.10">
    <property type="entry name" value="Aldehyde Dehydrogenase, Chain A, domain 2"/>
    <property type="match status" value="1"/>
</dbReference>
<dbReference type="InterPro" id="IPR012134">
    <property type="entry name" value="Glu-5-SA_DH"/>
</dbReference>
<dbReference type="GO" id="GO:0050661">
    <property type="term" value="F:NADP binding"/>
    <property type="evidence" value="ECO:0007669"/>
    <property type="project" value="InterPro"/>
</dbReference>
<dbReference type="CDD" id="cd07079">
    <property type="entry name" value="ALDH_F18-19_ProA-GPR"/>
    <property type="match status" value="1"/>
</dbReference>
<evidence type="ECO:0000256" key="7">
    <source>
        <dbReference type="HAMAP-Rule" id="MF_00412"/>
    </source>
</evidence>
<feature type="domain" description="Aldehyde dehydrogenase" evidence="8">
    <location>
        <begin position="74"/>
        <end position="284"/>
    </location>
</feature>
<dbReference type="OrthoDB" id="9809970at2"/>
<dbReference type="KEGG" id="shp:Sput200_4179"/>
<keyword evidence="3 7" id="KW-0641">Proline biosynthesis</keyword>
<dbReference type="Gene3D" id="3.40.605.10">
    <property type="entry name" value="Aldehyde Dehydrogenase, Chain A, domain 1"/>
    <property type="match status" value="1"/>
</dbReference>
<keyword evidence="2 7" id="KW-0028">Amino-acid biosynthesis</keyword>
<dbReference type="PANTHER" id="PTHR11063:SF8">
    <property type="entry name" value="DELTA-1-PYRROLINE-5-CARBOXYLATE SYNTHASE"/>
    <property type="match status" value="1"/>
</dbReference>
<evidence type="ECO:0000313" key="10">
    <source>
        <dbReference type="Proteomes" id="UP000008209"/>
    </source>
</evidence>
<dbReference type="GO" id="GO:0055129">
    <property type="term" value="P:L-proline biosynthetic process"/>
    <property type="evidence" value="ECO:0007669"/>
    <property type="project" value="UniProtKB-UniRule"/>
</dbReference>
<dbReference type="EMBL" id="CP002457">
    <property type="protein sequence ID" value="ADV56532.1"/>
    <property type="molecule type" value="Genomic_DNA"/>
</dbReference>
<dbReference type="HAMAP" id="MF_00412">
    <property type="entry name" value="ProA"/>
    <property type="match status" value="1"/>
</dbReference>
<dbReference type="InterPro" id="IPR016161">
    <property type="entry name" value="Ald_DH/histidinol_DH"/>
</dbReference>
<evidence type="ECO:0000256" key="4">
    <source>
        <dbReference type="ARBA" id="ARBA00022857"/>
    </source>
</evidence>
<keyword evidence="7" id="KW-0963">Cytoplasm</keyword>
<dbReference type="HOGENOM" id="CLU_030231_0_0_6"/>
<keyword evidence="5 7" id="KW-0560">Oxidoreductase</keyword>
<proteinExistence type="inferred from homology"/>
<evidence type="ECO:0000313" key="9">
    <source>
        <dbReference type="EMBL" id="ADV56532.1"/>
    </source>
</evidence>
<dbReference type="FunFam" id="3.40.309.10:FF:000006">
    <property type="entry name" value="Gamma-glutamyl phosphate reductase"/>
    <property type="match status" value="1"/>
</dbReference>
<dbReference type="InterPro" id="IPR016162">
    <property type="entry name" value="Ald_DH_N"/>
</dbReference>
<gene>
    <name evidence="7" type="primary">proA</name>
    <name evidence="9" type="ordered locus">Sput200_4179</name>
</gene>
<dbReference type="EC" id="1.2.1.41" evidence="7"/>
<comment type="function">
    <text evidence="7">Catalyzes the NADPH-dependent reduction of L-glutamate 5-phosphate into L-glutamate 5-semialdehyde and phosphate. The product spontaneously undergoes cyclization to form 1-pyrroline-5-carboxylate.</text>
</comment>
<dbReference type="PROSITE" id="PS01223">
    <property type="entry name" value="PROA"/>
    <property type="match status" value="1"/>
</dbReference>
<dbReference type="Proteomes" id="UP000008209">
    <property type="component" value="Chromosome"/>
</dbReference>
<name>E6XK39_SHEP2</name>
<reference evidence="9 10" key="1">
    <citation type="submission" date="2011-01" db="EMBL/GenBank/DDBJ databases">
        <title>Complete sequence of Shewanella putrefaciens 200.</title>
        <authorList>
            <consortium name="US DOE Joint Genome Institute"/>
            <person name="Lucas S."/>
            <person name="Copeland A."/>
            <person name="Lapidus A."/>
            <person name="Cheng J.-F."/>
            <person name="Bruce D."/>
            <person name="Goodwin L."/>
            <person name="Pitluck S."/>
            <person name="Munk A.C."/>
            <person name="Detter J.C."/>
            <person name="Han C."/>
            <person name="Tapia R."/>
            <person name="Land M."/>
            <person name="Hauser L."/>
            <person name="Chang Y.-J."/>
            <person name="Jeffries C."/>
            <person name="Kyrpides N."/>
            <person name="Ivanova N."/>
            <person name="Mikhailova N."/>
            <person name="Kolker E."/>
            <person name="Lawrence C."/>
            <person name="McCue L.A."/>
            <person name="DiChristina T."/>
            <person name="Nealson K."/>
            <person name="Fredrickson J.K."/>
            <person name="Woyke T."/>
        </authorList>
    </citation>
    <scope>NUCLEOTIDE SEQUENCE [LARGE SCALE GENOMIC DNA]</scope>
    <source>
        <strain evidence="9 10">200</strain>
    </source>
</reference>
<dbReference type="PATRIC" id="fig|399804.5.peg.4289"/>
<dbReference type="NCBIfam" id="TIGR00407">
    <property type="entry name" value="proA"/>
    <property type="match status" value="1"/>
</dbReference>
<evidence type="ECO:0000256" key="2">
    <source>
        <dbReference type="ARBA" id="ARBA00022605"/>
    </source>
</evidence>
<comment type="catalytic activity">
    <reaction evidence="6 7">
        <text>L-glutamate 5-semialdehyde + phosphate + NADP(+) = L-glutamyl 5-phosphate + NADPH + H(+)</text>
        <dbReference type="Rhea" id="RHEA:19541"/>
        <dbReference type="ChEBI" id="CHEBI:15378"/>
        <dbReference type="ChEBI" id="CHEBI:43474"/>
        <dbReference type="ChEBI" id="CHEBI:57783"/>
        <dbReference type="ChEBI" id="CHEBI:58066"/>
        <dbReference type="ChEBI" id="CHEBI:58274"/>
        <dbReference type="ChEBI" id="CHEBI:58349"/>
        <dbReference type="EC" id="1.2.1.41"/>
    </reaction>
</comment>
<evidence type="ECO:0000256" key="1">
    <source>
        <dbReference type="ARBA" id="ARBA00004985"/>
    </source>
</evidence>
<evidence type="ECO:0000256" key="6">
    <source>
        <dbReference type="ARBA" id="ARBA00049024"/>
    </source>
</evidence>
<dbReference type="InterPro" id="IPR015590">
    <property type="entry name" value="Aldehyde_DH_dom"/>
</dbReference>
<evidence type="ECO:0000256" key="5">
    <source>
        <dbReference type="ARBA" id="ARBA00023002"/>
    </source>
</evidence>
<comment type="subcellular location">
    <subcellularLocation>
        <location evidence="7">Cytoplasm</location>
    </subcellularLocation>
</comment>
<dbReference type="NCBIfam" id="NF001221">
    <property type="entry name" value="PRK00197.1"/>
    <property type="match status" value="1"/>
</dbReference>
<organism evidence="9 10">
    <name type="scientific">Shewanella putrefaciens (strain 200)</name>
    <dbReference type="NCBI Taxonomy" id="399804"/>
    <lineage>
        <taxon>Bacteria</taxon>
        <taxon>Pseudomonadati</taxon>
        <taxon>Pseudomonadota</taxon>
        <taxon>Gammaproteobacteria</taxon>
        <taxon>Alteromonadales</taxon>
        <taxon>Shewanellaceae</taxon>
        <taxon>Shewanella</taxon>
    </lineage>
</organism>
<dbReference type="GO" id="GO:0004350">
    <property type="term" value="F:glutamate-5-semialdehyde dehydrogenase activity"/>
    <property type="evidence" value="ECO:0007669"/>
    <property type="project" value="UniProtKB-UniRule"/>
</dbReference>
<keyword evidence="4 7" id="KW-0521">NADP</keyword>
<dbReference type="PANTHER" id="PTHR11063">
    <property type="entry name" value="GLUTAMATE SEMIALDEHYDE DEHYDROGENASE"/>
    <property type="match status" value="1"/>
</dbReference>
<sequence>MTLIKNLSEDAAKAALTLALLDEHLKNTVLLDMARSIREKSYEIQSANLIDLQRASTDNISPAMLDRLTLNPARVEAMAQGIETIAALPDPIGNERYIGQRPNGLSISKMRVPLGVVCMIYEARPNVTADAGALCFKSGNAVILRGGKEALHTSKVIATILQNVLAQYGLPKALISMVPDPDRALMLELMQQREFIDVIIPRGGEGLINYVTENSSIPVIQHFKGVCHLYIDKDADQTMALDLLLNGKTQRTGVCNALEALLVHQDIAPQFLPKVAKALAEHQVKINACSKAAAYFEACTAMAEEDFGQEYLDLEIAIRQVEDFDAAAKHIARFGSHHTEVICTNNEVTAAKFQRSIDASVVMVNASSRFSDGSELGLGAEIGIATTKLHAYGPMGLESLTAEKYLVSGTGQIRA</sequence>
<comment type="pathway">
    <text evidence="1 7">Amino-acid biosynthesis; L-proline biosynthesis; L-glutamate 5-semialdehyde from L-glutamate: step 2/2.</text>
</comment>
<evidence type="ECO:0000256" key="3">
    <source>
        <dbReference type="ARBA" id="ARBA00022650"/>
    </source>
</evidence>
<dbReference type="InterPro" id="IPR016163">
    <property type="entry name" value="Ald_DH_C"/>
</dbReference>
<comment type="similarity">
    <text evidence="7">Belongs to the gamma-glutamyl phosphate reductase family.</text>
</comment>
<dbReference type="InterPro" id="IPR020593">
    <property type="entry name" value="G-glutamylP_reductase_CS"/>
</dbReference>
<dbReference type="UniPathway" id="UPA00098">
    <property type="reaction ID" value="UER00360"/>
</dbReference>
<dbReference type="PIRSF" id="PIRSF000151">
    <property type="entry name" value="GPR"/>
    <property type="match status" value="1"/>
</dbReference>
<dbReference type="AlphaFoldDB" id="E6XK39"/>
<dbReference type="SUPFAM" id="SSF53720">
    <property type="entry name" value="ALDH-like"/>
    <property type="match status" value="1"/>
</dbReference>
<accession>E6XK39</accession>
<dbReference type="GO" id="GO:0005737">
    <property type="term" value="C:cytoplasm"/>
    <property type="evidence" value="ECO:0007669"/>
    <property type="project" value="UniProtKB-SubCell"/>
</dbReference>
<evidence type="ECO:0000259" key="8">
    <source>
        <dbReference type="Pfam" id="PF00171"/>
    </source>
</evidence>
<protein>
    <recommendedName>
        <fullName evidence="7">Gamma-glutamyl phosphate reductase</fullName>
        <shortName evidence="7">GPR</shortName>
        <ecNumber evidence="7">1.2.1.41</ecNumber>
    </recommendedName>
    <alternativeName>
        <fullName evidence="7">Glutamate-5-semialdehyde dehydrogenase</fullName>
    </alternativeName>
    <alternativeName>
        <fullName evidence="7">Glutamyl-gamma-semialdehyde dehydrogenase</fullName>
        <shortName evidence="7">GSA dehydrogenase</shortName>
    </alternativeName>
</protein>